<dbReference type="Pfam" id="PF13385">
    <property type="entry name" value="Laminin_G_3"/>
    <property type="match status" value="1"/>
</dbReference>
<evidence type="ECO:0000313" key="2">
    <source>
        <dbReference type="EMBL" id="GAF71571.1"/>
    </source>
</evidence>
<dbReference type="InterPro" id="IPR013320">
    <property type="entry name" value="ConA-like_dom_sf"/>
</dbReference>
<protein>
    <recommendedName>
        <fullName evidence="3">LamG-like jellyroll fold domain-containing protein</fullName>
    </recommendedName>
</protein>
<comment type="caution">
    <text evidence="2">The sequence shown here is derived from an EMBL/GenBank/DDBJ whole genome shotgun (WGS) entry which is preliminary data.</text>
</comment>
<dbReference type="AlphaFoldDB" id="X0S8S0"/>
<evidence type="ECO:0008006" key="3">
    <source>
        <dbReference type="Google" id="ProtNLM"/>
    </source>
</evidence>
<reference evidence="2" key="1">
    <citation type="journal article" date="2014" name="Front. Microbiol.">
        <title>High frequency of phylogenetically diverse reductive dehalogenase-homologous genes in deep subseafloor sedimentary metagenomes.</title>
        <authorList>
            <person name="Kawai M."/>
            <person name="Futagami T."/>
            <person name="Toyoda A."/>
            <person name="Takaki Y."/>
            <person name="Nishi S."/>
            <person name="Hori S."/>
            <person name="Arai W."/>
            <person name="Tsubouchi T."/>
            <person name="Morono Y."/>
            <person name="Uchiyama I."/>
            <person name="Ito T."/>
            <person name="Fujiyama A."/>
            <person name="Inagaki F."/>
            <person name="Takami H."/>
        </authorList>
    </citation>
    <scope>NUCLEOTIDE SEQUENCE</scope>
    <source>
        <strain evidence="2">Expedition CK06-06</strain>
    </source>
</reference>
<feature type="compositionally biased region" description="Polar residues" evidence="1">
    <location>
        <begin position="195"/>
        <end position="206"/>
    </location>
</feature>
<dbReference type="Gene3D" id="2.60.120.200">
    <property type="match status" value="1"/>
</dbReference>
<gene>
    <name evidence="2" type="ORF">S01H1_05188</name>
</gene>
<sequence length="245" mass="27100">GILYGKPEFAEDDGRLCIVFNGEDQYAEAPPSVADFGELTIDMLLKRSGDSGGRLFDFGTGEDECFYLAIAQGSGKPSLVAKHGGKSLSLTTSEAVPANKWSRVRVEMDGSAVAIYIDGKQVAKKDFAFKPHTVFIGDRPEGNFIACGRDKSEFFKGRMDHFRIYRKVHDNFAALGPVPSALTQLQEPPKEDDSAQSPAPGSQISDFQRKLKYHTTADWEDRTSEEINGKAPPKMKDWLIRVRGY</sequence>
<feature type="region of interest" description="Disordered" evidence="1">
    <location>
        <begin position="184"/>
        <end position="208"/>
    </location>
</feature>
<evidence type="ECO:0000256" key="1">
    <source>
        <dbReference type="SAM" id="MobiDB-lite"/>
    </source>
</evidence>
<dbReference type="EMBL" id="BARS01002705">
    <property type="protein sequence ID" value="GAF71571.1"/>
    <property type="molecule type" value="Genomic_DNA"/>
</dbReference>
<accession>X0S8S0</accession>
<feature type="non-terminal residue" evidence="2">
    <location>
        <position position="1"/>
    </location>
</feature>
<proteinExistence type="predicted"/>
<dbReference type="SUPFAM" id="SSF49899">
    <property type="entry name" value="Concanavalin A-like lectins/glucanases"/>
    <property type="match status" value="1"/>
</dbReference>
<name>X0S8S0_9ZZZZ</name>
<organism evidence="2">
    <name type="scientific">marine sediment metagenome</name>
    <dbReference type="NCBI Taxonomy" id="412755"/>
    <lineage>
        <taxon>unclassified sequences</taxon>
        <taxon>metagenomes</taxon>
        <taxon>ecological metagenomes</taxon>
    </lineage>
</organism>